<dbReference type="Pfam" id="PF08794">
    <property type="entry name" value="FHBP_C"/>
    <property type="match status" value="1"/>
</dbReference>
<proteinExistence type="predicted"/>
<evidence type="ECO:0000259" key="3">
    <source>
        <dbReference type="Pfam" id="PF08794"/>
    </source>
</evidence>
<gene>
    <name evidence="4" type="ORF">B0682_03275</name>
</gene>
<dbReference type="PROSITE" id="PS51257">
    <property type="entry name" value="PROKAR_LIPOPROTEIN"/>
    <property type="match status" value="1"/>
</dbReference>
<feature type="domain" description="Factor H binding protein-like C-terminal" evidence="3">
    <location>
        <begin position="189"/>
        <end position="289"/>
    </location>
</feature>
<dbReference type="Proteomes" id="UP000191094">
    <property type="component" value="Unassembled WGS sequence"/>
</dbReference>
<name>A0A1T0CHA9_9GAMM</name>
<keyword evidence="5" id="KW-1185">Reference proteome</keyword>
<dbReference type="OrthoDB" id="5688196at2"/>
<dbReference type="RefSeq" id="WP_158077850.1">
    <property type="nucleotide sequence ID" value="NZ_MUYT01000004.1"/>
</dbReference>
<feature type="compositionally biased region" description="Low complexity" evidence="1">
    <location>
        <begin position="39"/>
        <end position="58"/>
    </location>
</feature>
<sequence>MKVKQITLGSSTLVLAALLTACGGSSSSGVQKPTPLVANTNNSGNHGTTNHGNHGATNPAPKWDATVRYASLRNNAIKEAIDYVKNDAGVIPKIDGYALTIDGRTQNGDIDLGGNRKGHHKFSVQERVTGSADGVQGSITRNSDVYLFKQDYSLIAGIHNKNMTVKLGNETEVNFIGYIDYLVRGVPTEKLPTTGKFNYSGSGKIRSQFGAQDAKFSYDVDFANKTGSGSLGNITLSKGNITTQTLTSEIDNSPITTPTIEGKATDGSLNGDYGLAFFGPNADEIVGSVELGNDKEHVIGMFGGTKQAK</sequence>
<dbReference type="InterPro" id="IPR011250">
    <property type="entry name" value="OMP/PagP_B-barrel"/>
</dbReference>
<evidence type="ECO:0000313" key="5">
    <source>
        <dbReference type="Proteomes" id="UP000191094"/>
    </source>
</evidence>
<dbReference type="SUPFAM" id="SSF56925">
    <property type="entry name" value="OMPA-like"/>
    <property type="match status" value="1"/>
</dbReference>
<keyword evidence="2" id="KW-0732">Signal</keyword>
<evidence type="ECO:0000256" key="1">
    <source>
        <dbReference type="SAM" id="MobiDB-lite"/>
    </source>
</evidence>
<feature type="signal peptide" evidence="2">
    <location>
        <begin position="1"/>
        <end position="27"/>
    </location>
</feature>
<dbReference type="AlphaFoldDB" id="A0A1T0CHA9"/>
<dbReference type="InterPro" id="IPR014902">
    <property type="entry name" value="FHBP-like_C"/>
</dbReference>
<feature type="region of interest" description="Disordered" evidence="1">
    <location>
        <begin position="26"/>
        <end position="62"/>
    </location>
</feature>
<feature type="chain" id="PRO_5011961598" description="Factor H binding protein-like C-terminal domain-containing protein" evidence="2">
    <location>
        <begin position="28"/>
        <end position="309"/>
    </location>
</feature>
<organism evidence="4 5">
    <name type="scientific">Lwoffella lincolnii</name>
    <dbReference type="NCBI Taxonomy" id="90241"/>
    <lineage>
        <taxon>Bacteria</taxon>
        <taxon>Pseudomonadati</taxon>
        <taxon>Pseudomonadota</taxon>
        <taxon>Gammaproteobacteria</taxon>
        <taxon>Moraxellales</taxon>
        <taxon>Moraxellaceae</taxon>
        <taxon>Lwoffella</taxon>
    </lineage>
</organism>
<dbReference type="STRING" id="90241.B0682_03275"/>
<evidence type="ECO:0000313" key="4">
    <source>
        <dbReference type="EMBL" id="OOS21683.1"/>
    </source>
</evidence>
<dbReference type="Gene3D" id="2.40.160.90">
    <property type="match status" value="1"/>
</dbReference>
<dbReference type="EMBL" id="MUYT01000004">
    <property type="protein sequence ID" value="OOS21683.1"/>
    <property type="molecule type" value="Genomic_DNA"/>
</dbReference>
<accession>A0A1T0CHA9</accession>
<evidence type="ECO:0000256" key="2">
    <source>
        <dbReference type="SAM" id="SignalP"/>
    </source>
</evidence>
<protein>
    <recommendedName>
        <fullName evidence="3">Factor H binding protein-like C-terminal domain-containing protein</fullName>
    </recommendedName>
</protein>
<reference evidence="4 5" key="1">
    <citation type="submission" date="2017-02" db="EMBL/GenBank/DDBJ databases">
        <title>Draft genome sequence of Moraxella lincolnii CCUG 9405T type strain.</title>
        <authorList>
            <person name="Salva-Serra F."/>
            <person name="Engstrom-Jakobsson H."/>
            <person name="Thorell K."/>
            <person name="Jaen-Luchoro D."/>
            <person name="Gonzales-Siles L."/>
            <person name="Karlsson R."/>
            <person name="Yazdan S."/>
            <person name="Boulund F."/>
            <person name="Johnning A."/>
            <person name="Engstrand L."/>
            <person name="Kristiansson E."/>
            <person name="Moore E."/>
        </authorList>
    </citation>
    <scope>NUCLEOTIDE SEQUENCE [LARGE SCALE GENOMIC DNA]</scope>
    <source>
        <strain evidence="4 5">CCUG 9405</strain>
    </source>
</reference>
<comment type="caution">
    <text evidence="4">The sequence shown here is derived from an EMBL/GenBank/DDBJ whole genome shotgun (WGS) entry which is preliminary data.</text>
</comment>